<evidence type="ECO:0000256" key="1">
    <source>
        <dbReference type="ARBA" id="ARBA00002838"/>
    </source>
</evidence>
<keyword evidence="17" id="KW-1185">Reference proteome</keyword>
<dbReference type="InterPro" id="IPR008855">
    <property type="entry name" value="TRAP-delta"/>
</dbReference>
<name>A0AAN9TXF1_9HEMI</name>
<comment type="function">
    <text evidence="1">TRAP proteins are part of a complex whose function is to bind calcium to the ER membrane and thereby regulate the retention of ER resident proteins.</text>
</comment>
<feature type="chain" id="PRO_5042853522" description="Translocon-associated protein subunit delta" evidence="15">
    <location>
        <begin position="19"/>
        <end position="170"/>
    </location>
</feature>
<evidence type="ECO:0000256" key="13">
    <source>
        <dbReference type="ARBA" id="ARBA00023157"/>
    </source>
</evidence>
<comment type="similarity">
    <text evidence="3">Belongs to the TRAP-delta family.</text>
</comment>
<organism evidence="16 17">
    <name type="scientific">Parthenolecanium corni</name>
    <dbReference type="NCBI Taxonomy" id="536013"/>
    <lineage>
        <taxon>Eukaryota</taxon>
        <taxon>Metazoa</taxon>
        <taxon>Ecdysozoa</taxon>
        <taxon>Arthropoda</taxon>
        <taxon>Hexapoda</taxon>
        <taxon>Insecta</taxon>
        <taxon>Pterygota</taxon>
        <taxon>Neoptera</taxon>
        <taxon>Paraneoptera</taxon>
        <taxon>Hemiptera</taxon>
        <taxon>Sternorrhyncha</taxon>
        <taxon>Coccoidea</taxon>
        <taxon>Coccidae</taxon>
        <taxon>Parthenolecanium</taxon>
    </lineage>
</organism>
<keyword evidence="13" id="KW-1015">Disulfide bond</keyword>
<dbReference type="GO" id="GO:0005789">
    <property type="term" value="C:endoplasmic reticulum membrane"/>
    <property type="evidence" value="ECO:0007669"/>
    <property type="project" value="UniProtKB-SubCell"/>
</dbReference>
<evidence type="ECO:0000256" key="15">
    <source>
        <dbReference type="SAM" id="SignalP"/>
    </source>
</evidence>
<keyword evidence="10" id="KW-0832">Ubl conjugation</keyword>
<comment type="subunit">
    <text evidence="4">Heterotetramer of TRAP-alpha, TRAP-beta, TRAP-delta and TRAP-gamma.</text>
</comment>
<evidence type="ECO:0000256" key="9">
    <source>
        <dbReference type="ARBA" id="ARBA00022824"/>
    </source>
</evidence>
<reference evidence="16 17" key="1">
    <citation type="submission" date="2024-03" db="EMBL/GenBank/DDBJ databases">
        <title>Adaptation during the transition from Ophiocordyceps entomopathogen to insect associate is accompanied by gene loss and intensified selection.</title>
        <authorList>
            <person name="Ward C.M."/>
            <person name="Onetto C.A."/>
            <person name="Borneman A.R."/>
        </authorList>
    </citation>
    <scope>NUCLEOTIDE SEQUENCE [LARGE SCALE GENOMIC DNA]</scope>
    <source>
        <strain evidence="16">AWRI1</strain>
        <tissue evidence="16">Single Adult Female</tissue>
    </source>
</reference>
<dbReference type="EMBL" id="JBBCAQ010000016">
    <property type="protein sequence ID" value="KAK7597915.1"/>
    <property type="molecule type" value="Genomic_DNA"/>
</dbReference>
<feature type="signal peptide" evidence="15">
    <location>
        <begin position="1"/>
        <end position="18"/>
    </location>
</feature>
<proteinExistence type="inferred from homology"/>
<evidence type="ECO:0000256" key="5">
    <source>
        <dbReference type="ARBA" id="ARBA00014387"/>
    </source>
</evidence>
<gene>
    <name evidence="16" type="ORF">V9T40_014871</name>
</gene>
<keyword evidence="6" id="KW-1017">Isopeptide bond</keyword>
<evidence type="ECO:0000256" key="4">
    <source>
        <dbReference type="ARBA" id="ARBA00011819"/>
    </source>
</evidence>
<keyword evidence="12" id="KW-0472">Membrane</keyword>
<keyword evidence="8 15" id="KW-0732">Signal</keyword>
<evidence type="ECO:0000256" key="10">
    <source>
        <dbReference type="ARBA" id="ARBA00022843"/>
    </source>
</evidence>
<evidence type="ECO:0000256" key="3">
    <source>
        <dbReference type="ARBA" id="ARBA00009294"/>
    </source>
</evidence>
<dbReference type="AlphaFoldDB" id="A0AAN9TXF1"/>
<keyword evidence="7" id="KW-0812">Transmembrane</keyword>
<evidence type="ECO:0000256" key="14">
    <source>
        <dbReference type="ARBA" id="ARBA00031791"/>
    </source>
</evidence>
<evidence type="ECO:0000313" key="16">
    <source>
        <dbReference type="EMBL" id="KAK7597915.1"/>
    </source>
</evidence>
<evidence type="ECO:0000256" key="11">
    <source>
        <dbReference type="ARBA" id="ARBA00022989"/>
    </source>
</evidence>
<keyword evidence="11" id="KW-1133">Transmembrane helix</keyword>
<evidence type="ECO:0000256" key="12">
    <source>
        <dbReference type="ARBA" id="ARBA00023136"/>
    </source>
</evidence>
<accession>A0AAN9TXF1</accession>
<evidence type="ECO:0000256" key="7">
    <source>
        <dbReference type="ARBA" id="ARBA00022692"/>
    </source>
</evidence>
<keyword evidence="9" id="KW-0256">Endoplasmic reticulum</keyword>
<comment type="subcellular location">
    <subcellularLocation>
        <location evidence="2">Endoplasmic reticulum membrane</location>
        <topology evidence="2">Single-pass type I membrane protein</topology>
    </subcellularLocation>
</comment>
<evidence type="ECO:0000256" key="2">
    <source>
        <dbReference type="ARBA" id="ARBA00004115"/>
    </source>
</evidence>
<dbReference type="PANTHER" id="PTHR12731">
    <property type="entry name" value="TRANSLOCON-ASSOCIATED PROTEIN, DELTA SUBUNIT"/>
    <property type="match status" value="1"/>
</dbReference>
<evidence type="ECO:0000313" key="17">
    <source>
        <dbReference type="Proteomes" id="UP001367676"/>
    </source>
</evidence>
<comment type="caution">
    <text evidence="16">The sequence shown here is derived from an EMBL/GenBank/DDBJ whole genome shotgun (WGS) entry which is preliminary data.</text>
</comment>
<dbReference type="PANTHER" id="PTHR12731:SF1">
    <property type="entry name" value="TRANSLOCON-ASSOCIATED PROTEIN SUBUNIT DELTA"/>
    <property type="match status" value="1"/>
</dbReference>
<dbReference type="Proteomes" id="UP001367676">
    <property type="component" value="Unassembled WGS sequence"/>
</dbReference>
<evidence type="ECO:0000256" key="8">
    <source>
        <dbReference type="ARBA" id="ARBA00022729"/>
    </source>
</evidence>
<sequence length="170" mass="18737">MWSFVVSLTILQLPLLFAAQCTNPEITSLSYTTQDGMVVSEVAFISEFTLECANKASGLTLYGEIDGKILPVMKVDDRVHNKYQVSWTEEIKKAHSGDYVIGLYDEEGFSNLKKAIRGGEDPKSVAPLTTITVNYSGAYLGPWINCEFLAAVSLIGAWYVAFVHKSKLLS</sequence>
<protein>
    <recommendedName>
        <fullName evidence="5">Translocon-associated protein subunit delta</fullName>
    </recommendedName>
    <alternativeName>
        <fullName evidence="14">Signal sequence receptor subunit delta</fullName>
    </alternativeName>
</protein>
<evidence type="ECO:0000256" key="6">
    <source>
        <dbReference type="ARBA" id="ARBA00022499"/>
    </source>
</evidence>
<dbReference type="Pfam" id="PF05404">
    <property type="entry name" value="TRAP-delta"/>
    <property type="match status" value="1"/>
</dbReference>